<dbReference type="PANTHER" id="PTHR45999">
    <property type="entry name" value="UNC-13-4A, ISOFORM B"/>
    <property type="match status" value="1"/>
</dbReference>
<keyword evidence="2" id="KW-0732">Signal</keyword>
<feature type="non-terminal residue" evidence="3">
    <location>
        <position position="117"/>
    </location>
</feature>
<evidence type="ECO:0000313" key="3">
    <source>
        <dbReference type="EMBL" id="CAF4331550.1"/>
    </source>
</evidence>
<reference evidence="3" key="1">
    <citation type="submission" date="2021-02" db="EMBL/GenBank/DDBJ databases">
        <authorList>
            <person name="Nowell W R."/>
        </authorList>
    </citation>
    <scope>NUCLEOTIDE SEQUENCE</scope>
</reference>
<dbReference type="InterPro" id="IPR052095">
    <property type="entry name" value="UNC-13_domain"/>
</dbReference>
<organism evidence="3 4">
    <name type="scientific">Adineta steineri</name>
    <dbReference type="NCBI Taxonomy" id="433720"/>
    <lineage>
        <taxon>Eukaryota</taxon>
        <taxon>Metazoa</taxon>
        <taxon>Spiralia</taxon>
        <taxon>Gnathifera</taxon>
        <taxon>Rotifera</taxon>
        <taxon>Eurotatoria</taxon>
        <taxon>Bdelloidea</taxon>
        <taxon>Adinetida</taxon>
        <taxon>Adinetidae</taxon>
        <taxon>Adineta</taxon>
    </lineage>
</organism>
<evidence type="ECO:0000313" key="4">
    <source>
        <dbReference type="Proteomes" id="UP000663881"/>
    </source>
</evidence>
<sequence length="117" mass="13796">LLELIWAVLIDQILSEVEHGTSPRTISSYARLLKAVELLVEYFNNDEQCLPKEILKTDKYRLVKKLLKYQSTDTQLLIKMYYQEKLQEQERANNSSQADLGKLYCRAYYHSKEGTLY</sequence>
<keyword evidence="1" id="KW-0268">Exocytosis</keyword>
<dbReference type="AlphaFoldDB" id="A0A820K4Y7"/>
<name>A0A820K4Y7_9BILA</name>
<gene>
    <name evidence="3" type="ORF">OKA104_LOCUS47798</name>
</gene>
<evidence type="ECO:0000256" key="1">
    <source>
        <dbReference type="ARBA" id="ARBA00022483"/>
    </source>
</evidence>
<feature type="non-terminal residue" evidence="3">
    <location>
        <position position="1"/>
    </location>
</feature>
<feature type="signal peptide" evidence="2">
    <location>
        <begin position="1"/>
        <end position="15"/>
    </location>
</feature>
<dbReference type="EMBL" id="CAJOAY010019558">
    <property type="protein sequence ID" value="CAF4331550.1"/>
    <property type="molecule type" value="Genomic_DNA"/>
</dbReference>
<dbReference type="GO" id="GO:0006887">
    <property type="term" value="P:exocytosis"/>
    <property type="evidence" value="ECO:0007669"/>
    <property type="project" value="UniProtKB-KW"/>
</dbReference>
<comment type="caution">
    <text evidence="3">The sequence shown here is derived from an EMBL/GenBank/DDBJ whole genome shotgun (WGS) entry which is preliminary data.</text>
</comment>
<dbReference type="GO" id="GO:0099503">
    <property type="term" value="C:secretory vesicle"/>
    <property type="evidence" value="ECO:0007669"/>
    <property type="project" value="TreeGrafter"/>
</dbReference>
<evidence type="ECO:0000256" key="2">
    <source>
        <dbReference type="SAM" id="SignalP"/>
    </source>
</evidence>
<dbReference type="PANTHER" id="PTHR45999:SF4">
    <property type="entry name" value="UNC-13-4A, ISOFORM B"/>
    <property type="match status" value="1"/>
</dbReference>
<dbReference type="Proteomes" id="UP000663881">
    <property type="component" value="Unassembled WGS sequence"/>
</dbReference>
<protein>
    <submittedName>
        <fullName evidence="3">Uncharacterized protein</fullName>
    </submittedName>
</protein>
<proteinExistence type="predicted"/>
<feature type="chain" id="PRO_5032471890" evidence="2">
    <location>
        <begin position="16"/>
        <end position="117"/>
    </location>
</feature>
<accession>A0A820K4Y7</accession>